<accession>A0A139H7Y3</accession>
<evidence type="ECO:0000313" key="5">
    <source>
        <dbReference type="Proteomes" id="UP000070133"/>
    </source>
</evidence>
<keyword evidence="3" id="KW-0732">Signal</keyword>
<reference evidence="4 5" key="1">
    <citation type="submission" date="2015-07" db="EMBL/GenBank/DDBJ databases">
        <title>Comparative genomics of the Sigatoka disease complex on banana suggests a link between parallel evolutionary changes in Pseudocercospora fijiensis and Pseudocercospora eumusae and increased virulence on the banana host.</title>
        <authorList>
            <person name="Chang T.-C."/>
            <person name="Salvucci A."/>
            <person name="Crous P.W."/>
            <person name="Stergiopoulos I."/>
        </authorList>
    </citation>
    <scope>NUCLEOTIDE SEQUENCE [LARGE SCALE GENOMIC DNA]</scope>
    <source>
        <strain evidence="4 5">CBS 114824</strain>
    </source>
</reference>
<dbReference type="EMBL" id="LFZN01000110">
    <property type="protein sequence ID" value="KXS98573.1"/>
    <property type="molecule type" value="Genomic_DNA"/>
</dbReference>
<evidence type="ECO:0008006" key="6">
    <source>
        <dbReference type="Google" id="ProtNLM"/>
    </source>
</evidence>
<keyword evidence="2" id="KW-0472">Membrane</keyword>
<comment type="caution">
    <text evidence="4">The sequence shown here is derived from an EMBL/GenBank/DDBJ whole genome shotgun (WGS) entry which is preliminary data.</text>
</comment>
<protein>
    <recommendedName>
        <fullName evidence="6">Mid2 domain-containing protein</fullName>
    </recommendedName>
</protein>
<feature type="chain" id="PRO_5007806356" description="Mid2 domain-containing protein" evidence="3">
    <location>
        <begin position="25"/>
        <end position="449"/>
    </location>
</feature>
<evidence type="ECO:0000256" key="3">
    <source>
        <dbReference type="SAM" id="SignalP"/>
    </source>
</evidence>
<sequence>MTTTIRAAAGILLGLHFILHPALAQNCYYPNGDVSTTDAACSSGDSACCPNNWECLSNGLCYDPTNKYFNRNTCTDQTWESSDCPQYCTANNTAAGNEALKQCDDGSWCCNGDRVHMDCCNMDDAEVIDVPGWTTLTKITSVPSPTSGASKTSTTSTTSSSSSSATTTTTSDGGSTTDSSSSTAQASPSDSTSEVPTTSSAPAAATSSSTDPPAASNGSSSKNLAIGLGVGIPLVALAAALGFLLLWQRKKKAKQEPPTSDRLKPGDPDMVDMYSHGKDAQEADSMPVAVGSQRDSKRPPSELIGNNHFLPTQQPSPTVSHTSSMSRFSNPPQYSPNPSLSRGGGGGGLFVVNPCSPLSDVDETPEPQELPPEGNPPRDSGRPTSIPVPSRTSAYEAYGRAYGPVATTYVPSPEPPQEASDLDGVVEGEQKPMGPRPQQQKRNDELMLD</sequence>
<evidence type="ECO:0000256" key="1">
    <source>
        <dbReference type="SAM" id="MobiDB-lite"/>
    </source>
</evidence>
<evidence type="ECO:0000256" key="2">
    <source>
        <dbReference type="SAM" id="Phobius"/>
    </source>
</evidence>
<feature type="signal peptide" evidence="3">
    <location>
        <begin position="1"/>
        <end position="24"/>
    </location>
</feature>
<feature type="compositionally biased region" description="Polar residues" evidence="1">
    <location>
        <begin position="309"/>
        <end position="340"/>
    </location>
</feature>
<keyword evidence="5" id="KW-1185">Reference proteome</keyword>
<organism evidence="4 5">
    <name type="scientific">Pseudocercospora eumusae</name>
    <dbReference type="NCBI Taxonomy" id="321146"/>
    <lineage>
        <taxon>Eukaryota</taxon>
        <taxon>Fungi</taxon>
        <taxon>Dikarya</taxon>
        <taxon>Ascomycota</taxon>
        <taxon>Pezizomycotina</taxon>
        <taxon>Dothideomycetes</taxon>
        <taxon>Dothideomycetidae</taxon>
        <taxon>Mycosphaerellales</taxon>
        <taxon>Mycosphaerellaceae</taxon>
        <taxon>Pseudocercospora</taxon>
    </lineage>
</organism>
<keyword evidence="2" id="KW-0812">Transmembrane</keyword>
<keyword evidence="2" id="KW-1133">Transmembrane helix</keyword>
<feature type="transmembrane region" description="Helical" evidence="2">
    <location>
        <begin position="224"/>
        <end position="247"/>
    </location>
</feature>
<feature type="region of interest" description="Disordered" evidence="1">
    <location>
        <begin position="250"/>
        <end position="449"/>
    </location>
</feature>
<feature type="region of interest" description="Disordered" evidence="1">
    <location>
        <begin position="138"/>
        <end position="219"/>
    </location>
</feature>
<gene>
    <name evidence="4" type="ORF">AC578_4285</name>
</gene>
<name>A0A139H7Y3_9PEZI</name>
<dbReference type="STRING" id="321146.A0A139H7Y3"/>
<dbReference type="Proteomes" id="UP000070133">
    <property type="component" value="Unassembled WGS sequence"/>
</dbReference>
<dbReference type="OrthoDB" id="5215637at2759"/>
<evidence type="ECO:0000313" key="4">
    <source>
        <dbReference type="EMBL" id="KXS98573.1"/>
    </source>
</evidence>
<feature type="compositionally biased region" description="Low complexity" evidence="1">
    <location>
        <begin position="143"/>
        <end position="216"/>
    </location>
</feature>
<dbReference type="AlphaFoldDB" id="A0A139H7Y3"/>
<proteinExistence type="predicted"/>